<evidence type="ECO:0000313" key="3">
    <source>
        <dbReference type="Proteomes" id="UP001341281"/>
    </source>
</evidence>
<keyword evidence="1" id="KW-0472">Membrane</keyword>
<feature type="transmembrane region" description="Helical" evidence="1">
    <location>
        <begin position="77"/>
        <end position="99"/>
    </location>
</feature>
<protein>
    <submittedName>
        <fullName evidence="2">Uncharacterized protein</fullName>
    </submittedName>
</protein>
<evidence type="ECO:0000313" key="2">
    <source>
        <dbReference type="EMBL" id="WVZ92948.1"/>
    </source>
</evidence>
<proteinExistence type="predicted"/>
<reference evidence="2 3" key="1">
    <citation type="submission" date="2024-02" db="EMBL/GenBank/DDBJ databases">
        <title>High-quality chromosome-scale genome assembly of Pensacola bahiagrass (Paspalum notatum Flugge var. saurae).</title>
        <authorList>
            <person name="Vega J.M."/>
            <person name="Podio M."/>
            <person name="Orjuela J."/>
            <person name="Siena L.A."/>
            <person name="Pessino S.C."/>
            <person name="Combes M.C."/>
            <person name="Mariac C."/>
            <person name="Albertini E."/>
            <person name="Pupilli F."/>
            <person name="Ortiz J.P.A."/>
            <person name="Leblanc O."/>
        </authorList>
    </citation>
    <scope>NUCLEOTIDE SEQUENCE [LARGE SCALE GENOMIC DNA]</scope>
    <source>
        <strain evidence="2">R1</strain>
        <tissue evidence="2">Leaf</tissue>
    </source>
</reference>
<dbReference type="Proteomes" id="UP001341281">
    <property type="component" value="Chromosome 09"/>
</dbReference>
<name>A0AAQ3UKE3_PASNO</name>
<keyword evidence="3" id="KW-1185">Reference proteome</keyword>
<gene>
    <name evidence="2" type="ORF">U9M48_038978</name>
</gene>
<organism evidence="2 3">
    <name type="scientific">Paspalum notatum var. saurae</name>
    <dbReference type="NCBI Taxonomy" id="547442"/>
    <lineage>
        <taxon>Eukaryota</taxon>
        <taxon>Viridiplantae</taxon>
        <taxon>Streptophyta</taxon>
        <taxon>Embryophyta</taxon>
        <taxon>Tracheophyta</taxon>
        <taxon>Spermatophyta</taxon>
        <taxon>Magnoliopsida</taxon>
        <taxon>Liliopsida</taxon>
        <taxon>Poales</taxon>
        <taxon>Poaceae</taxon>
        <taxon>PACMAD clade</taxon>
        <taxon>Panicoideae</taxon>
        <taxon>Andropogonodae</taxon>
        <taxon>Paspaleae</taxon>
        <taxon>Paspalinae</taxon>
        <taxon>Paspalum</taxon>
    </lineage>
</organism>
<evidence type="ECO:0000256" key="1">
    <source>
        <dbReference type="SAM" id="Phobius"/>
    </source>
</evidence>
<dbReference type="EMBL" id="CP144753">
    <property type="protein sequence ID" value="WVZ92948.1"/>
    <property type="molecule type" value="Genomic_DNA"/>
</dbReference>
<keyword evidence="1" id="KW-0812">Transmembrane</keyword>
<dbReference type="AlphaFoldDB" id="A0AAQ3UKE3"/>
<feature type="transmembrane region" description="Helical" evidence="1">
    <location>
        <begin position="21"/>
        <end position="41"/>
    </location>
</feature>
<accession>A0AAQ3UKE3</accession>
<keyword evidence="1" id="KW-1133">Transmembrane helix</keyword>
<sequence>MLRGLRVPMLPATTRPPRRRLLSAAAALFHQGVDIVLYGYLAVAWAHSLGGVAVEILGRWVYGKGSAAESVGAAVRAASGIVLVRLYLAVAPLFVMRVIERAKFDEERREKWTPSSAMALRLAPWAGSLFRARVCLQKQKSAGNRSLHSTHATLAPYTNHSAAAPLPLALRATDAPTG</sequence>